<feature type="region of interest" description="Disordered" evidence="1">
    <location>
        <begin position="1"/>
        <end position="84"/>
    </location>
</feature>
<evidence type="ECO:0000313" key="2">
    <source>
        <dbReference type="EMBL" id="TRZ19851.1"/>
    </source>
</evidence>
<dbReference type="Proteomes" id="UP000796761">
    <property type="component" value="Unassembled WGS sequence"/>
</dbReference>
<feature type="compositionally biased region" description="Acidic residues" evidence="1">
    <location>
        <begin position="22"/>
        <end position="33"/>
    </location>
</feature>
<reference evidence="2" key="1">
    <citation type="submission" date="2019-04" db="EMBL/GenBank/DDBJ databases">
        <title>Genome assembly of Zosterops borbonicus 15179.</title>
        <authorList>
            <person name="Leroy T."/>
            <person name="Anselmetti Y."/>
            <person name="Tilak M.-K."/>
            <person name="Nabholz B."/>
        </authorList>
    </citation>
    <scope>NUCLEOTIDE SEQUENCE</scope>
    <source>
        <strain evidence="2">HGM_15179</strain>
        <tissue evidence="2">Muscle</tissue>
    </source>
</reference>
<feature type="compositionally biased region" description="Basic and acidic residues" evidence="1">
    <location>
        <begin position="57"/>
        <end position="69"/>
    </location>
</feature>
<feature type="compositionally biased region" description="Polar residues" evidence="1">
    <location>
        <begin position="71"/>
        <end position="84"/>
    </location>
</feature>
<keyword evidence="3" id="KW-1185">Reference proteome</keyword>
<evidence type="ECO:0000256" key="1">
    <source>
        <dbReference type="SAM" id="MobiDB-lite"/>
    </source>
</evidence>
<sequence length="84" mass="9471">MGRTRGAAQGSFTWMRERLEKLEEEESGSEGEIQDLYYNPQRDLPVSGELLQLSPRTGKEGNLHTREELQEGTSKGQDGNGYLQ</sequence>
<proteinExistence type="predicted"/>
<protein>
    <submittedName>
        <fullName evidence="2">Uncharacterized protein</fullName>
    </submittedName>
</protein>
<evidence type="ECO:0000313" key="3">
    <source>
        <dbReference type="Proteomes" id="UP000796761"/>
    </source>
</evidence>
<accession>A0A8K1GJ20</accession>
<dbReference type="AlphaFoldDB" id="A0A8K1GJ20"/>
<comment type="caution">
    <text evidence="2">The sequence shown here is derived from an EMBL/GenBank/DDBJ whole genome shotgun (WGS) entry which is preliminary data.</text>
</comment>
<dbReference type="EMBL" id="SWJQ01000169">
    <property type="protein sequence ID" value="TRZ19851.1"/>
    <property type="molecule type" value="Genomic_DNA"/>
</dbReference>
<name>A0A8K1GJ20_9PASS</name>
<organism evidence="2 3">
    <name type="scientific">Zosterops borbonicus</name>
    <dbReference type="NCBI Taxonomy" id="364589"/>
    <lineage>
        <taxon>Eukaryota</taxon>
        <taxon>Metazoa</taxon>
        <taxon>Chordata</taxon>
        <taxon>Craniata</taxon>
        <taxon>Vertebrata</taxon>
        <taxon>Euteleostomi</taxon>
        <taxon>Archelosauria</taxon>
        <taxon>Archosauria</taxon>
        <taxon>Dinosauria</taxon>
        <taxon>Saurischia</taxon>
        <taxon>Theropoda</taxon>
        <taxon>Coelurosauria</taxon>
        <taxon>Aves</taxon>
        <taxon>Neognathae</taxon>
        <taxon>Neoaves</taxon>
        <taxon>Telluraves</taxon>
        <taxon>Australaves</taxon>
        <taxon>Passeriformes</taxon>
        <taxon>Sylvioidea</taxon>
        <taxon>Zosteropidae</taxon>
        <taxon>Zosterops</taxon>
    </lineage>
</organism>
<gene>
    <name evidence="2" type="ORF">HGM15179_007253</name>
</gene>